<dbReference type="InterPro" id="IPR016024">
    <property type="entry name" value="ARM-type_fold"/>
</dbReference>
<evidence type="ECO:0000256" key="4">
    <source>
        <dbReference type="ARBA" id="ARBA00022552"/>
    </source>
</evidence>
<keyword evidence="3 7" id="KW-0690">Ribosome biogenesis</keyword>
<feature type="region of interest" description="Disordered" evidence="8">
    <location>
        <begin position="1532"/>
        <end position="1558"/>
    </location>
</feature>
<dbReference type="OrthoDB" id="31183at2759"/>
<dbReference type="InterPro" id="IPR040191">
    <property type="entry name" value="UTP10"/>
</dbReference>
<accession>A0A913ZA67</accession>
<dbReference type="Proteomes" id="UP000887568">
    <property type="component" value="Unplaced"/>
</dbReference>
<protein>
    <recommendedName>
        <fullName evidence="7">HEAT repeat-containing protein 1</fullName>
    </recommendedName>
</protein>
<keyword evidence="4 7" id="KW-0698">rRNA processing</keyword>
<dbReference type="EnsemblMetazoa" id="XM_038192734.1">
    <property type="protein sequence ID" value="XP_038048662.1"/>
    <property type="gene ID" value="LOC119722546"/>
</dbReference>
<evidence type="ECO:0000259" key="9">
    <source>
        <dbReference type="SMART" id="SM01036"/>
    </source>
</evidence>
<dbReference type="PANTHER" id="PTHR13457">
    <property type="entry name" value="BAP28"/>
    <property type="match status" value="1"/>
</dbReference>
<evidence type="ECO:0000256" key="7">
    <source>
        <dbReference type="RuleBase" id="RU367065"/>
    </source>
</evidence>
<comment type="similarity">
    <text evidence="2 7">Belongs to the HEATR1/UTP10 family.</text>
</comment>
<dbReference type="Pfam" id="PF08146">
    <property type="entry name" value="BP28CT"/>
    <property type="match status" value="1"/>
</dbReference>
<dbReference type="Pfam" id="PF12397">
    <property type="entry name" value="U3snoRNP10"/>
    <property type="match status" value="1"/>
</dbReference>
<evidence type="ECO:0000256" key="3">
    <source>
        <dbReference type="ARBA" id="ARBA00022517"/>
    </source>
</evidence>
<dbReference type="InterPro" id="IPR022125">
    <property type="entry name" value="U3snoRNP10_N"/>
</dbReference>
<evidence type="ECO:0000256" key="2">
    <source>
        <dbReference type="ARBA" id="ARBA00010559"/>
    </source>
</evidence>
<evidence type="ECO:0000313" key="11">
    <source>
        <dbReference type="Proteomes" id="UP000887568"/>
    </source>
</evidence>
<organism evidence="10 11">
    <name type="scientific">Patiria miniata</name>
    <name type="common">Bat star</name>
    <name type="synonym">Asterina miniata</name>
    <dbReference type="NCBI Taxonomy" id="46514"/>
    <lineage>
        <taxon>Eukaryota</taxon>
        <taxon>Metazoa</taxon>
        <taxon>Echinodermata</taxon>
        <taxon>Eleutherozoa</taxon>
        <taxon>Asterozoa</taxon>
        <taxon>Asteroidea</taxon>
        <taxon>Valvatacea</taxon>
        <taxon>Valvatida</taxon>
        <taxon>Asterinidae</taxon>
        <taxon>Patiria</taxon>
    </lineage>
</organism>
<name>A0A913ZA67_PATMI</name>
<dbReference type="OMA" id="YLLLMQS"/>
<feature type="region of interest" description="Disordered" evidence="8">
    <location>
        <begin position="1029"/>
        <end position="1049"/>
    </location>
</feature>
<dbReference type="GO" id="GO:0030686">
    <property type="term" value="C:90S preribosome"/>
    <property type="evidence" value="ECO:0007669"/>
    <property type="project" value="TreeGrafter"/>
</dbReference>
<dbReference type="RefSeq" id="XP_038048662.1">
    <property type="nucleotide sequence ID" value="XM_038192734.1"/>
</dbReference>
<dbReference type="InterPro" id="IPR012954">
    <property type="entry name" value="BP28_C_dom"/>
</dbReference>
<evidence type="ECO:0000256" key="8">
    <source>
        <dbReference type="SAM" id="MobiDB-lite"/>
    </source>
</evidence>
<dbReference type="PANTHER" id="PTHR13457:SF1">
    <property type="entry name" value="HEAT REPEAT-CONTAINING PROTEIN 1"/>
    <property type="match status" value="1"/>
</dbReference>
<dbReference type="InterPro" id="IPR056473">
    <property type="entry name" value="HEAT_Utp10/HEAT1"/>
</dbReference>
<sequence length="2211" mass="247862">MTSLAQQLKRLALPQGRAGTVTHDKHRKSLLFDSKEAATLDRETFYALGVNGLQELENIDPTFQEFENTLFDEASKSLERSIQTQEVNARLDRKIRRFLLRLSPFFLLKPAQKATEWLIHRFSIHEYNVDDLLACVIPYHDTKIFVRVVQLLNLQEDTNKWHWLQPIQTPGVPLSRTTVINQCYKDPGFLRFVCELVLSAIKAHKRVTTHSPDYDDPSSTDGEAPSSSADSLLRVVTCFYCSAVVGAIEFAKHVNEKLLSGILPYVLKGLKSKFADYQASSYMITCQLAIKVKMKMDLVDPIIRSICKHLTPTLAVEGLSCVAILCHTQPVQEFPESAFKKLCTFTSTLSALELLSQAANSTPLLKLFLTRLISATMHSEAEEHQDNMGEEEGNIYSAMLEGILSRVQLEASLRKEMAKMLLKEYVNVRKELGKRTSLVMSLKERVSSVVAALERRYPEAMDVAIGSVMSQDMDTKDQKLIQELVSMSVSASKHQPISGTKTTLILSLNHANADIRLLGVRHLRERIEAGESLEEFCIESLLQRLQDDKLHVVNAALQIGQPLCKLLPQDKLFEILTGILRKGKMKTSKGLTSIKLSLKLLGNGHLWNISKDQQVSLVPLVLPYMIYRSEETAETAKELIDIIKTSTMLMGLRIFHGIGKAYQGQTFDTSAVTSSLIEILALNLAKCGPNEQKKMIASLTSYADQPRAHQSFYNVLLDFLLLRVMHHTKDQVQKLRVADILLQLLEKDVKRMLDPGLTLTQPGEPLPRLSGNHDNLPTEVHAHLCNLLIQRQKQQHGGVNPRMHQSQVETTLWCLESIVGEIKMPQGLKSQPKMWASARWKDDPINSYLTWLLHLVDLLTQAAGVKEKKVQHAPEFKNILTKVVQDHLCTPDLLWNFLCLVWTLPHQSPSTQFYPVSVFYLARCLHIGLTSTKESSMTSEVVTRLLGQESEVLPSMLVVMSTDLEPIRQAAVHCLQSLLANLNDDDSKTPYIQLSQFLISKGDGIIADADYLKQALKLYFANVSSAAKVDQPQPPATPRKKKKGKGAAAENLHPKIQCLNWLLVFVNKESTPWHLQRAVLSVMSEVHNEHILSLLLDMFHDLVDPSQAKSGMNDDKAVILDSIIRRFIPETAALLQHCFDDIVVGLKREKDVPPLGKSPQKMILKQITPAFFSAIPTSVLKQQLLSSLIDQQVATQNSLVASSIGRTLRKLPLEAEQIVNELNKFQADGKVTSLRGAKRARGGKRDPEAGQWQRATHILEFLQQKKLRKIGGLVQLLPALFHLLSRCLEQDSADQETSMEYLKQLILTTILNICNRLSPDNKPLPADVLSQEQFNVELVVQCIRTSEDPQTHRHALMLLAAAAGLFPDHVLHNIMAIFTFMGAHMLHRDDSYSFQVIIRTIETVIPALIKASNQQSLPSSLGGGVEEVVVMVMRVFVDAFPHIPEHRRLPLLSQVMMTVGQETYLSKMLALLIGGYVTKGAAAMHPGDEIDVKGPGRSIDFWLALCQQFSPEVQITSLTKLLEYVSTLTEDKETDKRRPSMATRQTGTRLPQHKASTNQGPVFSADPHICARQMRQFRFTAVCFMPHVVSNTDFVEKVVNATPEEANNLKKLLQRLLEVLLGYISQVAQSVHRNAGKETAKFWKALLHRSYDALDKVNALLPAHIFIDVIVHLLGNKLATIRRKAMDLLNNKLLQHQDYFGKEQSKGLLGLISGLLTIAMATKDEATVTDEVDVNRHTALYSLKLLCTLLGESHLKEFGPVLEASVGICEEEGVNTQVQGSAMLCLAECVRVLRAHSIRYLPRLMPRLLDVLASKEIIVSSDFQLLSAVTAVQKVIETLPHFQSPYLVDLLLQICRLSSDSEDEKSQLNLRLKALGHNLAGTIAVRVLLPVFSQVYDRMVDTHKGSIGPLMAILSDHLSAMDKTDMAGYQPQMVAFFLVALDYRAKNADESLDDVDDVEGHVISAMMTLVMKMSEASFRPMFIKAVDWATRGTAPKDRLLTLYRLSDAIADKLKSLFTLFAGHLVAKAADLLDINNTCKTDKQFFEGVAHGDEKSSLLLIYILDCLHKCFMYDKGGFVSKERFQRLMQPLVDQIENMQGTDAAYQDRVTNHLTPCIAQLLVASHDSSTWQPLNYQVLLKMRHSSPKVRFAALTVLQELHKKLAEDYLSLLPETIPFLAELMEDESVEVEQQCQLVVNELEKTLGEPLQKYF</sequence>
<dbReference type="SUPFAM" id="SSF48371">
    <property type="entry name" value="ARM repeat"/>
    <property type="match status" value="2"/>
</dbReference>
<reference evidence="10" key="1">
    <citation type="submission" date="2022-11" db="UniProtKB">
        <authorList>
            <consortium name="EnsemblMetazoa"/>
        </authorList>
    </citation>
    <scope>IDENTIFICATION</scope>
</reference>
<feature type="compositionally biased region" description="Polar residues" evidence="8">
    <location>
        <begin position="1542"/>
        <end position="1558"/>
    </location>
</feature>
<dbReference type="GeneID" id="119722546"/>
<evidence type="ECO:0000256" key="5">
    <source>
        <dbReference type="ARBA" id="ARBA00023242"/>
    </source>
</evidence>
<comment type="function">
    <text evidence="7">Involved in nucleolar processing of pre-18S ribosomal RNA.</text>
</comment>
<keyword evidence="11" id="KW-1185">Reference proteome</keyword>
<evidence type="ECO:0000313" key="10">
    <source>
        <dbReference type="EnsemblMetazoa" id="XP_038048662.1"/>
    </source>
</evidence>
<dbReference type="GO" id="GO:0030515">
    <property type="term" value="F:snoRNA binding"/>
    <property type="evidence" value="ECO:0007669"/>
    <property type="project" value="TreeGrafter"/>
</dbReference>
<dbReference type="GO" id="GO:0034455">
    <property type="term" value="C:t-UTP complex"/>
    <property type="evidence" value="ECO:0007669"/>
    <property type="project" value="TreeGrafter"/>
</dbReference>
<keyword evidence="5 7" id="KW-0539">Nucleus</keyword>
<evidence type="ECO:0000256" key="6">
    <source>
        <dbReference type="ARBA" id="ARBA00023274"/>
    </source>
</evidence>
<evidence type="ECO:0000256" key="1">
    <source>
        <dbReference type="ARBA" id="ARBA00004604"/>
    </source>
</evidence>
<feature type="domain" description="BP28 C-terminal" evidence="9">
    <location>
        <begin position="1923"/>
        <end position="2077"/>
    </location>
</feature>
<dbReference type="Pfam" id="PF23243">
    <property type="entry name" value="HEAT_HEATR1"/>
    <property type="match status" value="1"/>
</dbReference>
<keyword evidence="6 7" id="KW-0687">Ribonucleoprotein</keyword>
<dbReference type="InterPro" id="IPR011989">
    <property type="entry name" value="ARM-like"/>
</dbReference>
<proteinExistence type="inferred from homology"/>
<dbReference type="SMART" id="SM01036">
    <property type="entry name" value="BP28CT"/>
    <property type="match status" value="1"/>
</dbReference>
<dbReference type="GO" id="GO:0032040">
    <property type="term" value="C:small-subunit processome"/>
    <property type="evidence" value="ECO:0007669"/>
    <property type="project" value="TreeGrafter"/>
</dbReference>
<comment type="subcellular location">
    <subcellularLocation>
        <location evidence="1 7">Nucleus</location>
        <location evidence="1 7">Nucleolus</location>
    </subcellularLocation>
</comment>
<dbReference type="GO" id="GO:0000462">
    <property type="term" value="P:maturation of SSU-rRNA from tricistronic rRNA transcript (SSU-rRNA, 5.8S rRNA, LSU-rRNA)"/>
    <property type="evidence" value="ECO:0007669"/>
    <property type="project" value="TreeGrafter"/>
</dbReference>
<dbReference type="GO" id="GO:0045943">
    <property type="term" value="P:positive regulation of transcription by RNA polymerase I"/>
    <property type="evidence" value="ECO:0007669"/>
    <property type="project" value="TreeGrafter"/>
</dbReference>
<dbReference type="Gene3D" id="1.25.10.10">
    <property type="entry name" value="Leucine-rich Repeat Variant"/>
    <property type="match status" value="2"/>
</dbReference>